<dbReference type="AlphaFoldDB" id="A0A8K0CQ54"/>
<dbReference type="Proteomes" id="UP000801492">
    <property type="component" value="Unassembled WGS sequence"/>
</dbReference>
<name>A0A8K0CQ54_IGNLU</name>
<reference evidence="1" key="1">
    <citation type="submission" date="2019-08" db="EMBL/GenBank/DDBJ databases">
        <title>The genome of the North American firefly Photinus pyralis.</title>
        <authorList>
            <consortium name="Photinus pyralis genome working group"/>
            <person name="Fallon T.R."/>
            <person name="Sander Lower S.E."/>
            <person name="Weng J.-K."/>
        </authorList>
    </citation>
    <scope>NUCLEOTIDE SEQUENCE</scope>
    <source>
        <strain evidence="1">TRF0915ILg1</strain>
        <tissue evidence="1">Whole body</tissue>
    </source>
</reference>
<dbReference type="EMBL" id="VTPC01082045">
    <property type="protein sequence ID" value="KAF2887725.1"/>
    <property type="molecule type" value="Genomic_DNA"/>
</dbReference>
<accession>A0A8K0CQ54</accession>
<evidence type="ECO:0000313" key="2">
    <source>
        <dbReference type="Proteomes" id="UP000801492"/>
    </source>
</evidence>
<comment type="caution">
    <text evidence="1">The sequence shown here is derived from an EMBL/GenBank/DDBJ whole genome shotgun (WGS) entry which is preliminary data.</text>
</comment>
<evidence type="ECO:0000313" key="1">
    <source>
        <dbReference type="EMBL" id="KAF2887725.1"/>
    </source>
</evidence>
<sequence length="182" mass="21602">MSFYDELFMKLHSRNINKQERIRTIKLSTQFVKVFIKDVCTARNYFLFNEEVVILVQHLNPEESQTDLRKQMHELVELLENNPQLSVSNLSNLNLISKLSYRKLINMIPEEVLATCRTLKIKKELLNKVPTLLELSNHAFQKCIQQFYNIHQLNDFYRAVENLCLPNVFKRSLCQDPPLIYE</sequence>
<gene>
    <name evidence="1" type="ORF">ILUMI_18448</name>
</gene>
<proteinExistence type="predicted"/>
<keyword evidence="2" id="KW-1185">Reference proteome</keyword>
<protein>
    <submittedName>
        <fullName evidence="1">Uncharacterized protein</fullName>
    </submittedName>
</protein>
<organism evidence="1 2">
    <name type="scientific">Ignelater luminosus</name>
    <name type="common">Cucubano</name>
    <name type="synonym">Pyrophorus luminosus</name>
    <dbReference type="NCBI Taxonomy" id="2038154"/>
    <lineage>
        <taxon>Eukaryota</taxon>
        <taxon>Metazoa</taxon>
        <taxon>Ecdysozoa</taxon>
        <taxon>Arthropoda</taxon>
        <taxon>Hexapoda</taxon>
        <taxon>Insecta</taxon>
        <taxon>Pterygota</taxon>
        <taxon>Neoptera</taxon>
        <taxon>Endopterygota</taxon>
        <taxon>Coleoptera</taxon>
        <taxon>Polyphaga</taxon>
        <taxon>Elateriformia</taxon>
        <taxon>Elateroidea</taxon>
        <taxon>Elateridae</taxon>
        <taxon>Agrypninae</taxon>
        <taxon>Pyrophorini</taxon>
        <taxon>Ignelater</taxon>
    </lineage>
</organism>